<name>A0A6B0UHH2_IXORI</name>
<evidence type="ECO:0000313" key="1">
    <source>
        <dbReference type="EMBL" id="MXU86823.1"/>
    </source>
</evidence>
<dbReference type="EMBL" id="GIFC01004740">
    <property type="protein sequence ID" value="MXU86823.1"/>
    <property type="molecule type" value="Transcribed_RNA"/>
</dbReference>
<protein>
    <submittedName>
        <fullName evidence="1">Uncharacterized protein</fullName>
    </submittedName>
</protein>
<organism evidence="1">
    <name type="scientific">Ixodes ricinus</name>
    <name type="common">Common tick</name>
    <name type="synonym">Acarus ricinus</name>
    <dbReference type="NCBI Taxonomy" id="34613"/>
    <lineage>
        <taxon>Eukaryota</taxon>
        <taxon>Metazoa</taxon>
        <taxon>Ecdysozoa</taxon>
        <taxon>Arthropoda</taxon>
        <taxon>Chelicerata</taxon>
        <taxon>Arachnida</taxon>
        <taxon>Acari</taxon>
        <taxon>Parasitiformes</taxon>
        <taxon>Ixodida</taxon>
        <taxon>Ixodoidea</taxon>
        <taxon>Ixodidae</taxon>
        <taxon>Ixodinae</taxon>
        <taxon>Ixodes</taxon>
    </lineage>
</organism>
<proteinExistence type="predicted"/>
<reference evidence="1" key="1">
    <citation type="submission" date="2019-12" db="EMBL/GenBank/DDBJ databases">
        <title>An insight into the sialome of adult female Ixodes ricinus ticks feeding for 6 days.</title>
        <authorList>
            <person name="Perner J."/>
            <person name="Ribeiro J.M.C."/>
        </authorList>
    </citation>
    <scope>NUCLEOTIDE SEQUENCE</scope>
    <source>
        <strain evidence="1">Semi-engorged</strain>
        <tissue evidence="1">Salivary glands</tissue>
    </source>
</reference>
<accession>A0A6B0UHH2</accession>
<dbReference type="AlphaFoldDB" id="A0A6B0UHH2"/>
<sequence length="93" mass="10580">MVFWKLLNTNIRFLSGTSDICYATHTPYWLTRKDCAIESIEGLLLNAPPYVSFCVPTLKCSLFRSVKIKGTLFYRTKYAACKTRGICTLKTVS</sequence>